<evidence type="ECO:0000256" key="2">
    <source>
        <dbReference type="SAM" id="SignalP"/>
    </source>
</evidence>
<accession>A0ABW0K7M8</accession>
<dbReference type="Gene3D" id="3.40.190.10">
    <property type="entry name" value="Periplasmic binding protein-like II"/>
    <property type="match status" value="2"/>
</dbReference>
<dbReference type="Pfam" id="PF00497">
    <property type="entry name" value="SBP_bac_3"/>
    <property type="match status" value="1"/>
</dbReference>
<dbReference type="InterPro" id="IPR001638">
    <property type="entry name" value="Solute-binding_3/MltF_N"/>
</dbReference>
<feature type="domain" description="Solute-binding protein family 3/N-terminal" evidence="3">
    <location>
        <begin position="63"/>
        <end position="291"/>
    </location>
</feature>
<proteinExistence type="predicted"/>
<dbReference type="SUPFAM" id="SSF53850">
    <property type="entry name" value="Periplasmic binding protein-like II"/>
    <property type="match status" value="1"/>
</dbReference>
<dbReference type="PANTHER" id="PTHR35936:SF18">
    <property type="entry name" value="L-CYSTINE-BINDING PROTEIN TCYJ"/>
    <property type="match status" value="1"/>
</dbReference>
<sequence>MKSLKNVNTMKTATVTLASLLLLAGCGSKDAAAPAAATAASSAVSGSAPAATAGSAAPAKVKKIVVGTSGTFKNVTFLDDKGNLTGYDIELTKEIDKRLPGYEFEFKTMEFPNILLSLEAGKIDLAVNQYEVNTERQSKFLFNDEAYNIWPSKLVVNKDNNKIQSIEDLKGKKVISSPGSNGAAWLQDYNKSHGNPYELVFSGSGGTNDVINQLKAGRVDATISTPFAVANQNRDADAQQKVVGPVLYTSKIYYVLRKDENDLKGKIDEAIREIKKDGTLAKLSKQWLGEDFTVNE</sequence>
<evidence type="ECO:0000256" key="1">
    <source>
        <dbReference type="ARBA" id="ARBA00022729"/>
    </source>
</evidence>
<protein>
    <submittedName>
        <fullName evidence="4">Transporter substrate-binding domain-containing protein</fullName>
    </submittedName>
</protein>
<dbReference type="Proteomes" id="UP001596044">
    <property type="component" value="Unassembled WGS sequence"/>
</dbReference>
<feature type="chain" id="PRO_5045535332" evidence="2">
    <location>
        <begin position="32"/>
        <end position="296"/>
    </location>
</feature>
<dbReference type="PROSITE" id="PS51257">
    <property type="entry name" value="PROKAR_LIPOPROTEIN"/>
    <property type="match status" value="1"/>
</dbReference>
<keyword evidence="5" id="KW-1185">Reference proteome</keyword>
<dbReference type="EMBL" id="JBHSMJ010000018">
    <property type="protein sequence ID" value="MFC5449324.1"/>
    <property type="molecule type" value="Genomic_DNA"/>
</dbReference>
<reference evidence="5" key="1">
    <citation type="journal article" date="2019" name="Int. J. Syst. Evol. Microbiol.">
        <title>The Global Catalogue of Microorganisms (GCM) 10K type strain sequencing project: providing services to taxonomists for standard genome sequencing and annotation.</title>
        <authorList>
            <consortium name="The Broad Institute Genomics Platform"/>
            <consortium name="The Broad Institute Genome Sequencing Center for Infectious Disease"/>
            <person name="Wu L."/>
            <person name="Ma J."/>
        </authorList>
    </citation>
    <scope>NUCLEOTIDE SEQUENCE [LARGE SCALE GENOMIC DNA]</scope>
    <source>
        <strain evidence="5">KACC 11904</strain>
    </source>
</reference>
<evidence type="ECO:0000313" key="5">
    <source>
        <dbReference type="Proteomes" id="UP001596044"/>
    </source>
</evidence>
<dbReference type="PANTHER" id="PTHR35936">
    <property type="entry name" value="MEMBRANE-BOUND LYTIC MUREIN TRANSGLYCOSYLASE F"/>
    <property type="match status" value="1"/>
</dbReference>
<gene>
    <name evidence="4" type="ORF">ACFPOG_13730</name>
</gene>
<organism evidence="4 5">
    <name type="scientific">Paenibacillus aestuarii</name>
    <dbReference type="NCBI Taxonomy" id="516965"/>
    <lineage>
        <taxon>Bacteria</taxon>
        <taxon>Bacillati</taxon>
        <taxon>Bacillota</taxon>
        <taxon>Bacilli</taxon>
        <taxon>Bacillales</taxon>
        <taxon>Paenibacillaceae</taxon>
        <taxon>Paenibacillus</taxon>
    </lineage>
</organism>
<comment type="caution">
    <text evidence="4">The sequence shown here is derived from an EMBL/GenBank/DDBJ whole genome shotgun (WGS) entry which is preliminary data.</text>
</comment>
<name>A0ABW0K7M8_9BACL</name>
<keyword evidence="1 2" id="KW-0732">Signal</keyword>
<evidence type="ECO:0000313" key="4">
    <source>
        <dbReference type="EMBL" id="MFC5449324.1"/>
    </source>
</evidence>
<dbReference type="RefSeq" id="WP_377524975.1">
    <property type="nucleotide sequence ID" value="NZ_JAQFVF010000026.1"/>
</dbReference>
<evidence type="ECO:0000259" key="3">
    <source>
        <dbReference type="SMART" id="SM00062"/>
    </source>
</evidence>
<dbReference type="SMART" id="SM00062">
    <property type="entry name" value="PBPb"/>
    <property type="match status" value="1"/>
</dbReference>
<feature type="signal peptide" evidence="2">
    <location>
        <begin position="1"/>
        <end position="31"/>
    </location>
</feature>